<dbReference type="Pfam" id="PF14111">
    <property type="entry name" value="DUF4283"/>
    <property type="match status" value="1"/>
</dbReference>
<name>A0A7J6X6S2_THATH</name>
<sequence>MSNTQSNPVLITTSVREGEEEEFNAIEAIVSKFGPDSLEKYRRRKVEATYGNQYVEKKDVESNMELEVTAVNDVKIAGYDETKSNVNPNPNLIRHGVFEGGASIKPNGNTLVPSRLKWSDEEQIQKLDEENLGFGGNQKLGFGGGNKDDIAPMSLRSFNGDLEAEVLMRSSSETARDELFDGLFDDFCYDKDDLIREYEEDMAAHGRTTGKPMTRESWSTILGRQAVSSNLPFYAPTIVEGKPVVHVSSNQFTHLQKKYENLVIGGFVGMKLPFGFVRETLTRTWKLKNLFIMKAYGESMFSFEFRSEEDRKQVLEMGSLHIASQLFVLRPWKLFIEAEFSDLKTIPIWVVMKKFPMELWDDEGFGRVASTIGTPLFADNLTESMTRTSYARKEGGILTDSNDKTMEPRDIKGKESVNDKHTEMDDDKWETPRKRHTARATTAAECEDNGLTVV</sequence>
<keyword evidence="4" id="KW-1185">Reference proteome</keyword>
<accession>A0A7J6X6S2</accession>
<evidence type="ECO:0000313" key="4">
    <source>
        <dbReference type="Proteomes" id="UP000554482"/>
    </source>
</evidence>
<proteinExistence type="predicted"/>
<dbReference type="PANTHER" id="PTHR31286">
    <property type="entry name" value="GLYCINE-RICH CELL WALL STRUCTURAL PROTEIN 1.8-LIKE"/>
    <property type="match status" value="1"/>
</dbReference>
<dbReference type="Proteomes" id="UP000554482">
    <property type="component" value="Unassembled WGS sequence"/>
</dbReference>
<dbReference type="InterPro" id="IPR025558">
    <property type="entry name" value="DUF4283"/>
</dbReference>
<reference evidence="3 4" key="1">
    <citation type="submission" date="2020-06" db="EMBL/GenBank/DDBJ databases">
        <title>Transcriptomic and genomic resources for Thalictrum thalictroides and T. hernandezii: Facilitating candidate gene discovery in an emerging model plant lineage.</title>
        <authorList>
            <person name="Arias T."/>
            <person name="Riano-Pachon D.M."/>
            <person name="Di Stilio V.S."/>
        </authorList>
    </citation>
    <scope>NUCLEOTIDE SEQUENCE [LARGE SCALE GENOMIC DNA]</scope>
    <source>
        <strain evidence="4">cv. WT478/WT964</strain>
        <tissue evidence="3">Leaves</tissue>
    </source>
</reference>
<dbReference type="InterPro" id="IPR040256">
    <property type="entry name" value="At4g02000-like"/>
</dbReference>
<evidence type="ECO:0000259" key="2">
    <source>
        <dbReference type="Pfam" id="PF14111"/>
    </source>
</evidence>
<protein>
    <recommendedName>
        <fullName evidence="2">DUF4283 domain-containing protein</fullName>
    </recommendedName>
</protein>
<evidence type="ECO:0000256" key="1">
    <source>
        <dbReference type="SAM" id="MobiDB-lite"/>
    </source>
</evidence>
<dbReference type="EMBL" id="JABWDY010004132">
    <property type="protein sequence ID" value="KAF5205394.1"/>
    <property type="molecule type" value="Genomic_DNA"/>
</dbReference>
<dbReference type="PANTHER" id="PTHR31286:SF180">
    <property type="entry name" value="OS10G0362600 PROTEIN"/>
    <property type="match status" value="1"/>
</dbReference>
<evidence type="ECO:0000313" key="3">
    <source>
        <dbReference type="EMBL" id="KAF5205394.1"/>
    </source>
</evidence>
<feature type="compositionally biased region" description="Basic and acidic residues" evidence="1">
    <location>
        <begin position="397"/>
        <end position="423"/>
    </location>
</feature>
<comment type="caution">
    <text evidence="3">The sequence shown here is derived from an EMBL/GenBank/DDBJ whole genome shotgun (WGS) entry which is preliminary data.</text>
</comment>
<organism evidence="3 4">
    <name type="scientific">Thalictrum thalictroides</name>
    <name type="common">Rue-anemone</name>
    <name type="synonym">Anemone thalictroides</name>
    <dbReference type="NCBI Taxonomy" id="46969"/>
    <lineage>
        <taxon>Eukaryota</taxon>
        <taxon>Viridiplantae</taxon>
        <taxon>Streptophyta</taxon>
        <taxon>Embryophyta</taxon>
        <taxon>Tracheophyta</taxon>
        <taxon>Spermatophyta</taxon>
        <taxon>Magnoliopsida</taxon>
        <taxon>Ranunculales</taxon>
        <taxon>Ranunculaceae</taxon>
        <taxon>Thalictroideae</taxon>
        <taxon>Thalictrum</taxon>
    </lineage>
</organism>
<feature type="region of interest" description="Disordered" evidence="1">
    <location>
        <begin position="397"/>
        <end position="454"/>
    </location>
</feature>
<feature type="domain" description="DUF4283" evidence="2">
    <location>
        <begin position="259"/>
        <end position="336"/>
    </location>
</feature>
<gene>
    <name evidence="3" type="ORF">FRX31_005019</name>
</gene>
<dbReference type="AlphaFoldDB" id="A0A7J6X6S2"/>